<comment type="similarity">
    <text evidence="1">Belongs to the 'GDXG' lipolytic enzyme family.</text>
</comment>
<evidence type="ECO:0000313" key="3">
    <source>
        <dbReference type="EMBL" id="KAL0321886.1"/>
    </source>
</evidence>
<dbReference type="Gene3D" id="3.40.50.1820">
    <property type="entry name" value="alpha/beta hydrolase"/>
    <property type="match status" value="1"/>
</dbReference>
<proteinExistence type="inferred from homology"/>
<evidence type="ECO:0000259" key="2">
    <source>
        <dbReference type="Pfam" id="PF07859"/>
    </source>
</evidence>
<dbReference type="EMBL" id="JACGWM010000016">
    <property type="protein sequence ID" value="KAL0321886.1"/>
    <property type="molecule type" value="Genomic_DNA"/>
</dbReference>
<accession>A0AAW2LRV5</accession>
<feature type="domain" description="Alpha/beta hydrolase fold-3" evidence="2">
    <location>
        <begin position="73"/>
        <end position="294"/>
    </location>
</feature>
<reference evidence="3" key="2">
    <citation type="journal article" date="2024" name="Plant">
        <title>Genomic evolution and insights into agronomic trait innovations of Sesamum species.</title>
        <authorList>
            <person name="Miao H."/>
            <person name="Wang L."/>
            <person name="Qu L."/>
            <person name="Liu H."/>
            <person name="Sun Y."/>
            <person name="Le M."/>
            <person name="Wang Q."/>
            <person name="Wei S."/>
            <person name="Zheng Y."/>
            <person name="Lin W."/>
            <person name="Duan Y."/>
            <person name="Cao H."/>
            <person name="Xiong S."/>
            <person name="Wang X."/>
            <person name="Wei L."/>
            <person name="Li C."/>
            <person name="Ma Q."/>
            <person name="Ju M."/>
            <person name="Zhao R."/>
            <person name="Li G."/>
            <person name="Mu C."/>
            <person name="Tian Q."/>
            <person name="Mei H."/>
            <person name="Zhang T."/>
            <person name="Gao T."/>
            <person name="Zhang H."/>
        </authorList>
    </citation>
    <scope>NUCLEOTIDE SEQUENCE</scope>
    <source>
        <strain evidence="3">KEN8</strain>
    </source>
</reference>
<gene>
    <name evidence="3" type="ORF">Scaly_2485000</name>
</gene>
<dbReference type="GO" id="GO:0016787">
    <property type="term" value="F:hydrolase activity"/>
    <property type="evidence" value="ECO:0007669"/>
    <property type="project" value="InterPro"/>
</dbReference>
<dbReference type="InterPro" id="IPR013094">
    <property type="entry name" value="AB_hydrolase_3"/>
</dbReference>
<dbReference type="AlphaFoldDB" id="A0AAW2LRV5"/>
<name>A0AAW2LRV5_9LAMI</name>
<dbReference type="InterPro" id="IPR029058">
    <property type="entry name" value="AB_hydrolase_fold"/>
</dbReference>
<dbReference type="PANTHER" id="PTHR23024:SF24">
    <property type="entry name" value="ALPHA_BETA HYDROLASE FOLD-3 DOMAIN-CONTAINING PROTEIN"/>
    <property type="match status" value="1"/>
</dbReference>
<organism evidence="3">
    <name type="scientific">Sesamum calycinum</name>
    <dbReference type="NCBI Taxonomy" id="2727403"/>
    <lineage>
        <taxon>Eukaryota</taxon>
        <taxon>Viridiplantae</taxon>
        <taxon>Streptophyta</taxon>
        <taxon>Embryophyta</taxon>
        <taxon>Tracheophyta</taxon>
        <taxon>Spermatophyta</taxon>
        <taxon>Magnoliopsida</taxon>
        <taxon>eudicotyledons</taxon>
        <taxon>Gunneridae</taxon>
        <taxon>Pentapetalae</taxon>
        <taxon>asterids</taxon>
        <taxon>lamiids</taxon>
        <taxon>Lamiales</taxon>
        <taxon>Pedaliaceae</taxon>
        <taxon>Sesamum</taxon>
    </lineage>
</organism>
<dbReference type="InterPro" id="IPR050466">
    <property type="entry name" value="Carboxylest/Gibb_receptor"/>
</dbReference>
<reference evidence="3" key="1">
    <citation type="submission" date="2020-06" db="EMBL/GenBank/DDBJ databases">
        <authorList>
            <person name="Li T."/>
            <person name="Hu X."/>
            <person name="Zhang T."/>
            <person name="Song X."/>
            <person name="Zhang H."/>
            <person name="Dai N."/>
            <person name="Sheng W."/>
            <person name="Hou X."/>
            <person name="Wei L."/>
        </authorList>
    </citation>
    <scope>NUCLEOTIDE SEQUENCE</scope>
    <source>
        <strain evidence="3">KEN8</strain>
        <tissue evidence="3">Leaf</tissue>
    </source>
</reference>
<protein>
    <submittedName>
        <fullName evidence="3">Carboxylesterase 18</fullName>
    </submittedName>
</protein>
<dbReference type="PANTHER" id="PTHR23024">
    <property type="entry name" value="ARYLACETAMIDE DEACETYLASE"/>
    <property type="match status" value="1"/>
</dbReference>
<dbReference type="SUPFAM" id="SSF53474">
    <property type="entry name" value="alpha/beta-Hydrolases"/>
    <property type="match status" value="1"/>
</dbReference>
<evidence type="ECO:0000256" key="1">
    <source>
        <dbReference type="ARBA" id="ARBA00010515"/>
    </source>
</evidence>
<sequence length="366" mass="40918">MRDWSGTFTSARDGTINRRVLRLLDSKASAPATKLIKGTRVSTSDVPIDPSRDLWFRLFVPADGGSGKLLPLIVYFHGGGFTNFGPDSQSFDDLCSRLAAEAPAVVASVNYRLAPEHRYPCQYEDGFDALKFINKQNYAVLPATTDLSKCFIAGDSAGGNIAHHVTFRACRDRHELDRLKIIGLVGLQPFFGGEERTESELRLTSTPMLKVERTDWMWRCFLPEGADRNHPAAHVFGDGPAAKDLKNIDFPKVLVIKGGYDPLQDWQERYAQWLKNCGKTVEVIEYPNAFHGFYGFPEVPGYDLLISDVAKFIQEQAHWQDEQAYGLTRKIGHRRPQPVHAHRSLRPLSCNALVSTNSGCSSILLH</sequence>
<comment type="caution">
    <text evidence="3">The sequence shown here is derived from an EMBL/GenBank/DDBJ whole genome shotgun (WGS) entry which is preliminary data.</text>
</comment>
<dbReference type="Pfam" id="PF07859">
    <property type="entry name" value="Abhydrolase_3"/>
    <property type="match status" value="1"/>
</dbReference>